<comment type="cofactor">
    <cofactor evidence="14">
        <name>heme b</name>
        <dbReference type="ChEBI" id="CHEBI:60344"/>
    </cofactor>
    <text evidence="14">Binds 1 heme b (iron(II)-protoporphyrin IX) group per subunit.</text>
</comment>
<keyword evidence="17" id="KW-1185">Reference proteome</keyword>
<evidence type="ECO:0000256" key="7">
    <source>
        <dbReference type="ARBA" id="ARBA00022692"/>
    </source>
</evidence>
<comment type="function">
    <text evidence="14">Catalyzes the oxidation of protoporphyrinogen IX to protoporphyrin IX.</text>
</comment>
<feature type="transmembrane region" description="Helical" evidence="15">
    <location>
        <begin position="112"/>
        <end position="135"/>
    </location>
</feature>
<keyword evidence="11 14" id="KW-0408">Iron</keyword>
<keyword evidence="12 14" id="KW-0472">Membrane</keyword>
<evidence type="ECO:0000313" key="16">
    <source>
        <dbReference type="EMBL" id="MWJ29318.1"/>
    </source>
</evidence>
<evidence type="ECO:0000256" key="1">
    <source>
        <dbReference type="ARBA" id="ARBA00004651"/>
    </source>
</evidence>
<dbReference type="AlphaFoldDB" id="A0A7X3H466"/>
<evidence type="ECO:0000313" key="17">
    <source>
        <dbReference type="Proteomes" id="UP000437638"/>
    </source>
</evidence>
<feature type="transmembrane region" description="Helical" evidence="15">
    <location>
        <begin position="6"/>
        <end position="27"/>
    </location>
</feature>
<evidence type="ECO:0000256" key="13">
    <source>
        <dbReference type="ARBA" id="ARBA00048390"/>
    </source>
</evidence>
<evidence type="ECO:0000256" key="9">
    <source>
        <dbReference type="ARBA" id="ARBA00022989"/>
    </source>
</evidence>
<dbReference type="EMBL" id="WTKP01000012">
    <property type="protein sequence ID" value="MWJ29318.1"/>
    <property type="molecule type" value="Genomic_DNA"/>
</dbReference>
<dbReference type="PANTHER" id="PTHR40255:SF1">
    <property type="entry name" value="PROTOPORPHYRINOGEN IX OXIDASE"/>
    <property type="match status" value="1"/>
</dbReference>
<evidence type="ECO:0000256" key="8">
    <source>
        <dbReference type="ARBA" id="ARBA00022723"/>
    </source>
</evidence>
<accession>A0A7X3H466</accession>
<reference evidence="16 17" key="1">
    <citation type="submission" date="2019-12" db="EMBL/GenBank/DDBJ databases">
        <title>Halomonas rutogse sp. nov. isolated from two lakes on Tibetan Plateau.</title>
        <authorList>
            <person name="Gao P."/>
        </authorList>
    </citation>
    <scope>NUCLEOTIDE SEQUENCE [LARGE SCALE GENOMIC DNA]</scope>
    <source>
        <strain evidence="16 17">ZH2S</strain>
    </source>
</reference>
<evidence type="ECO:0000256" key="5">
    <source>
        <dbReference type="ARBA" id="ARBA00022475"/>
    </source>
</evidence>
<gene>
    <name evidence="16" type="ORF">GPM19_14130</name>
</gene>
<feature type="transmembrane region" description="Helical" evidence="15">
    <location>
        <begin position="48"/>
        <end position="71"/>
    </location>
</feature>
<dbReference type="EC" id="1.3.99.-" evidence="14"/>
<keyword evidence="8 14" id="KW-0479">Metal-binding</keyword>
<proteinExistence type="inferred from homology"/>
<evidence type="ECO:0000256" key="2">
    <source>
        <dbReference type="ARBA" id="ARBA00005073"/>
    </source>
</evidence>
<evidence type="ECO:0000256" key="6">
    <source>
        <dbReference type="ARBA" id="ARBA00022617"/>
    </source>
</evidence>
<name>A0A7X3H466_9GAMM</name>
<feature type="transmembrane region" description="Helical" evidence="15">
    <location>
        <begin position="77"/>
        <end position="100"/>
    </location>
</feature>
<organism evidence="16 17">
    <name type="scientific">Vreelandella zhuhanensis</name>
    <dbReference type="NCBI Taxonomy" id="2684210"/>
    <lineage>
        <taxon>Bacteria</taxon>
        <taxon>Pseudomonadati</taxon>
        <taxon>Pseudomonadota</taxon>
        <taxon>Gammaproteobacteria</taxon>
        <taxon>Oceanospirillales</taxon>
        <taxon>Halomonadaceae</taxon>
        <taxon>Vreelandella</taxon>
    </lineage>
</organism>
<comment type="catalytic activity">
    <reaction evidence="13 14">
        <text>protoporphyrinogen IX + 3 A = protoporphyrin IX + 3 AH2</text>
        <dbReference type="Rhea" id="RHEA:62000"/>
        <dbReference type="ChEBI" id="CHEBI:13193"/>
        <dbReference type="ChEBI" id="CHEBI:17499"/>
        <dbReference type="ChEBI" id="CHEBI:57306"/>
        <dbReference type="ChEBI" id="CHEBI:57307"/>
    </reaction>
</comment>
<keyword evidence="10" id="KW-0560">Oxidoreductase</keyword>
<evidence type="ECO:0000256" key="4">
    <source>
        <dbReference type="ARBA" id="ARBA00017504"/>
    </source>
</evidence>
<sequence>MPWLKLLHIIALVIWCGSLLYLPALTIQSSRARPDAGFAQNAPLMPRFFFISTATPAALVAIVTGTVLFLLHHQTGGWLVFKLFAVMGMVAAHGGLGWLITRLENGRTLGATVGSVLFALLAVSAIVTVLTLVLAKPMDWS</sequence>
<dbReference type="GO" id="GO:0006782">
    <property type="term" value="P:protoporphyrinogen IX biosynthetic process"/>
    <property type="evidence" value="ECO:0007669"/>
    <property type="project" value="UniProtKB-UniRule"/>
</dbReference>
<dbReference type="GO" id="GO:0070818">
    <property type="term" value="F:protoporphyrinogen oxidase activity"/>
    <property type="evidence" value="ECO:0007669"/>
    <property type="project" value="UniProtKB-UniRule"/>
</dbReference>
<protein>
    <recommendedName>
        <fullName evidence="4 14">Protoporphyrinogen IX oxidase</fullName>
        <ecNumber evidence="14">1.3.99.-</ecNumber>
    </recommendedName>
</protein>
<dbReference type="PIRSF" id="PIRSF004638">
    <property type="entry name" value="UCP004638"/>
    <property type="match status" value="1"/>
</dbReference>
<dbReference type="GO" id="GO:0046872">
    <property type="term" value="F:metal ion binding"/>
    <property type="evidence" value="ECO:0007669"/>
    <property type="project" value="UniProtKB-UniRule"/>
</dbReference>
<evidence type="ECO:0000256" key="3">
    <source>
        <dbReference type="ARBA" id="ARBA00006501"/>
    </source>
</evidence>
<evidence type="ECO:0000256" key="10">
    <source>
        <dbReference type="ARBA" id="ARBA00023002"/>
    </source>
</evidence>
<dbReference type="Proteomes" id="UP000437638">
    <property type="component" value="Unassembled WGS sequence"/>
</dbReference>
<dbReference type="Pfam" id="PF03653">
    <property type="entry name" value="UPF0093"/>
    <property type="match status" value="1"/>
</dbReference>
<comment type="similarity">
    <text evidence="3 14">Belongs to the HemJ family.</text>
</comment>
<evidence type="ECO:0000256" key="15">
    <source>
        <dbReference type="SAM" id="Phobius"/>
    </source>
</evidence>
<dbReference type="InterPro" id="IPR005265">
    <property type="entry name" value="HemJ-like"/>
</dbReference>
<dbReference type="UniPathway" id="UPA00251">
    <property type="reaction ID" value="UER00324"/>
</dbReference>
<evidence type="ECO:0000256" key="12">
    <source>
        <dbReference type="ARBA" id="ARBA00023136"/>
    </source>
</evidence>
<keyword evidence="6 14" id="KW-0349">Heme</keyword>
<keyword evidence="7 15" id="KW-0812">Transmembrane</keyword>
<dbReference type="RefSeq" id="WP_160419656.1">
    <property type="nucleotide sequence ID" value="NZ_WTKP01000012.1"/>
</dbReference>
<keyword evidence="5 14" id="KW-1003">Cell membrane</keyword>
<comment type="pathway">
    <text evidence="2 14">Porphyrin-containing compound metabolism; protoporphyrin-IX biosynthesis; protoporphyrin-IX from protoporphyrinogen-IX: step 1/1.</text>
</comment>
<dbReference type="GO" id="GO:0005886">
    <property type="term" value="C:plasma membrane"/>
    <property type="evidence" value="ECO:0007669"/>
    <property type="project" value="UniProtKB-SubCell"/>
</dbReference>
<keyword evidence="9 15" id="KW-1133">Transmembrane helix</keyword>
<comment type="subcellular location">
    <subcellularLocation>
        <location evidence="1">Cell membrane</location>
        <topology evidence="1">Multi-pass membrane protein</topology>
    </subcellularLocation>
</comment>
<evidence type="ECO:0000256" key="14">
    <source>
        <dbReference type="PIRNR" id="PIRNR004638"/>
    </source>
</evidence>
<comment type="caution">
    <text evidence="16">The sequence shown here is derived from an EMBL/GenBank/DDBJ whole genome shotgun (WGS) entry which is preliminary data.</text>
</comment>
<dbReference type="PANTHER" id="PTHR40255">
    <property type="entry name" value="UPF0093 MEMBRANE PROTEIN SLR1790"/>
    <property type="match status" value="1"/>
</dbReference>
<evidence type="ECO:0000256" key="11">
    <source>
        <dbReference type="ARBA" id="ARBA00023004"/>
    </source>
</evidence>